<gene>
    <name evidence="1" type="ORF">ColSpa_00380</name>
</gene>
<comment type="caution">
    <text evidence="1">The sequence shown here is derived from an EMBL/GenBank/DDBJ whole genome shotgun (WGS) entry which is preliminary data.</text>
</comment>
<protein>
    <submittedName>
        <fullName evidence="1">Uncharacterized protein</fullName>
    </submittedName>
</protein>
<accession>A0AA37L581</accession>
<evidence type="ECO:0000313" key="1">
    <source>
        <dbReference type="EMBL" id="GKT40199.1"/>
    </source>
</evidence>
<name>A0AA37L581_9PEZI</name>
<dbReference type="GeneID" id="73321182"/>
<dbReference type="EMBL" id="BQXU01000001">
    <property type="protein sequence ID" value="GKT40199.1"/>
    <property type="molecule type" value="Genomic_DNA"/>
</dbReference>
<dbReference type="Proteomes" id="UP001055115">
    <property type="component" value="Unassembled WGS sequence"/>
</dbReference>
<dbReference type="RefSeq" id="XP_049122549.1">
    <property type="nucleotide sequence ID" value="XM_049266592.1"/>
</dbReference>
<dbReference type="AlphaFoldDB" id="A0AA37L581"/>
<keyword evidence="2" id="KW-1185">Reference proteome</keyword>
<organism evidence="1 2">
    <name type="scientific">Colletotrichum spaethianum</name>
    <dbReference type="NCBI Taxonomy" id="700344"/>
    <lineage>
        <taxon>Eukaryota</taxon>
        <taxon>Fungi</taxon>
        <taxon>Dikarya</taxon>
        <taxon>Ascomycota</taxon>
        <taxon>Pezizomycotina</taxon>
        <taxon>Sordariomycetes</taxon>
        <taxon>Hypocreomycetidae</taxon>
        <taxon>Glomerellales</taxon>
        <taxon>Glomerellaceae</taxon>
        <taxon>Colletotrichum</taxon>
        <taxon>Colletotrichum spaethianum species complex</taxon>
    </lineage>
</organism>
<evidence type="ECO:0000313" key="2">
    <source>
        <dbReference type="Proteomes" id="UP001055115"/>
    </source>
</evidence>
<proteinExistence type="predicted"/>
<reference evidence="1 2" key="1">
    <citation type="submission" date="2022-03" db="EMBL/GenBank/DDBJ databases">
        <title>Genome data of Colletotrichum spp.</title>
        <authorList>
            <person name="Utami Y.D."/>
            <person name="Hiruma K."/>
        </authorList>
    </citation>
    <scope>NUCLEOTIDE SEQUENCE [LARGE SCALE GENOMIC DNA]</scope>
    <source>
        <strain evidence="1 2">MAFF 239500</strain>
    </source>
</reference>
<sequence length="145" mass="16985">MEQSLQKIDYRLLQGCCLEAERAKIASVSLEGLRMTLAESYGGPINALVTEMRRCASLLRDLTDLSQMHFNRVPVLLNYLQIILPCLSRTLRDINDYYEDRTVSKDIRWRRMYHKMSQEVGGLPLPQRFTLYNHFLDCLRLLLTM</sequence>